<proteinExistence type="inferred from homology"/>
<evidence type="ECO:0000256" key="6">
    <source>
        <dbReference type="ARBA" id="ARBA00023136"/>
    </source>
</evidence>
<dbReference type="PANTHER" id="PTHR34582:SF6">
    <property type="entry name" value="UPF0702 TRANSMEMBRANE PROTEIN YCAP"/>
    <property type="match status" value="1"/>
</dbReference>
<organism evidence="9 10">
    <name type="scientific">Haloechinothrix salitolerans</name>
    <dbReference type="NCBI Taxonomy" id="926830"/>
    <lineage>
        <taxon>Bacteria</taxon>
        <taxon>Bacillati</taxon>
        <taxon>Actinomycetota</taxon>
        <taxon>Actinomycetes</taxon>
        <taxon>Pseudonocardiales</taxon>
        <taxon>Pseudonocardiaceae</taxon>
        <taxon>Haloechinothrix</taxon>
    </lineage>
</organism>
<keyword evidence="4 7" id="KW-0812">Transmembrane</keyword>
<dbReference type="Pfam" id="PF04239">
    <property type="entry name" value="DUF421"/>
    <property type="match status" value="1"/>
</dbReference>
<comment type="similarity">
    <text evidence="2">Belongs to the UPF0702 family.</text>
</comment>
<keyword evidence="10" id="KW-1185">Reference proteome</keyword>
<feature type="transmembrane region" description="Helical" evidence="7">
    <location>
        <begin position="26"/>
        <end position="51"/>
    </location>
</feature>
<sequence>MTTTDSVTIALIVREVRMEERVAEQFTISASTAATVVITTVGIYLAFIILVRLIGQRSLASMSSFDLGCVIALGAVMGRTVLLEIPTLAIGAVALTTFFVTQGLLGLLRQRRGMDRLMNRQPVLLMAGPRLLHENMRKAHVVEDELRQVLRGAGIRRLAEVRCVILERNGSVSVLRQDDPIDPWLIADIDGAKNQLTEG</sequence>
<name>A0ABW2C118_9PSEU</name>
<evidence type="ECO:0000256" key="2">
    <source>
        <dbReference type="ARBA" id="ARBA00006448"/>
    </source>
</evidence>
<keyword evidence="3" id="KW-1003">Cell membrane</keyword>
<feature type="domain" description="YetF C-terminal" evidence="8">
    <location>
        <begin position="113"/>
        <end position="188"/>
    </location>
</feature>
<protein>
    <submittedName>
        <fullName evidence="9">DUF421 domain-containing protein</fullName>
    </submittedName>
</protein>
<evidence type="ECO:0000256" key="3">
    <source>
        <dbReference type="ARBA" id="ARBA00022475"/>
    </source>
</evidence>
<evidence type="ECO:0000256" key="7">
    <source>
        <dbReference type="SAM" id="Phobius"/>
    </source>
</evidence>
<dbReference type="InterPro" id="IPR023090">
    <property type="entry name" value="UPF0702_alpha/beta_dom_sf"/>
</dbReference>
<evidence type="ECO:0000256" key="1">
    <source>
        <dbReference type="ARBA" id="ARBA00004651"/>
    </source>
</evidence>
<comment type="caution">
    <text evidence="9">The sequence shown here is derived from an EMBL/GenBank/DDBJ whole genome shotgun (WGS) entry which is preliminary data.</text>
</comment>
<accession>A0ABW2C118</accession>
<dbReference type="InterPro" id="IPR007353">
    <property type="entry name" value="DUF421"/>
</dbReference>
<dbReference type="Proteomes" id="UP001596337">
    <property type="component" value="Unassembled WGS sequence"/>
</dbReference>
<dbReference type="RefSeq" id="WP_345402988.1">
    <property type="nucleotide sequence ID" value="NZ_BAABLA010000113.1"/>
</dbReference>
<evidence type="ECO:0000256" key="4">
    <source>
        <dbReference type="ARBA" id="ARBA00022692"/>
    </source>
</evidence>
<feature type="transmembrane region" description="Helical" evidence="7">
    <location>
        <begin position="63"/>
        <end position="82"/>
    </location>
</feature>
<gene>
    <name evidence="9" type="ORF">ACFQGD_17750</name>
</gene>
<evidence type="ECO:0000259" key="8">
    <source>
        <dbReference type="Pfam" id="PF04239"/>
    </source>
</evidence>
<dbReference type="EMBL" id="JBHSXX010000001">
    <property type="protein sequence ID" value="MFC6868991.1"/>
    <property type="molecule type" value="Genomic_DNA"/>
</dbReference>
<comment type="subcellular location">
    <subcellularLocation>
        <location evidence="1">Cell membrane</location>
        <topology evidence="1">Multi-pass membrane protein</topology>
    </subcellularLocation>
</comment>
<dbReference type="Gene3D" id="3.30.240.20">
    <property type="entry name" value="bsu07140 like domains"/>
    <property type="match status" value="1"/>
</dbReference>
<evidence type="ECO:0000256" key="5">
    <source>
        <dbReference type="ARBA" id="ARBA00022989"/>
    </source>
</evidence>
<feature type="transmembrane region" description="Helical" evidence="7">
    <location>
        <begin position="88"/>
        <end position="108"/>
    </location>
</feature>
<evidence type="ECO:0000313" key="10">
    <source>
        <dbReference type="Proteomes" id="UP001596337"/>
    </source>
</evidence>
<evidence type="ECO:0000313" key="9">
    <source>
        <dbReference type="EMBL" id="MFC6868991.1"/>
    </source>
</evidence>
<keyword evidence="6 7" id="KW-0472">Membrane</keyword>
<keyword evidence="5 7" id="KW-1133">Transmembrane helix</keyword>
<dbReference type="PANTHER" id="PTHR34582">
    <property type="entry name" value="UPF0702 TRANSMEMBRANE PROTEIN YCAP"/>
    <property type="match status" value="1"/>
</dbReference>
<reference evidence="10" key="1">
    <citation type="journal article" date="2019" name="Int. J. Syst. Evol. Microbiol.">
        <title>The Global Catalogue of Microorganisms (GCM) 10K type strain sequencing project: providing services to taxonomists for standard genome sequencing and annotation.</title>
        <authorList>
            <consortium name="The Broad Institute Genomics Platform"/>
            <consortium name="The Broad Institute Genome Sequencing Center for Infectious Disease"/>
            <person name="Wu L."/>
            <person name="Ma J."/>
        </authorList>
    </citation>
    <scope>NUCLEOTIDE SEQUENCE [LARGE SCALE GENOMIC DNA]</scope>
    <source>
        <strain evidence="10">KCTC 32255</strain>
    </source>
</reference>